<dbReference type="InterPro" id="IPR032455">
    <property type="entry name" value="Cadherin_C"/>
</dbReference>
<dbReference type="eggNOG" id="KOG3594">
    <property type="taxonomic scope" value="Eukaryota"/>
</dbReference>
<dbReference type="SUPFAM" id="SSF49313">
    <property type="entry name" value="Cadherin-like"/>
    <property type="match status" value="6"/>
</dbReference>
<dbReference type="FunFam" id="2.60.40.60:FF:000004">
    <property type="entry name" value="Protocadherin 1 gamma 2"/>
    <property type="match status" value="1"/>
</dbReference>
<reference evidence="13" key="3">
    <citation type="submission" date="2025-09" db="UniProtKB">
        <authorList>
            <consortium name="Ensembl"/>
        </authorList>
    </citation>
    <scope>IDENTIFICATION</scope>
    <source>
        <strain evidence="13">Thorbecke</strain>
    </source>
</reference>
<dbReference type="PRINTS" id="PR00205">
    <property type="entry name" value="CADHERIN"/>
</dbReference>
<dbReference type="Pfam" id="PF08266">
    <property type="entry name" value="Cadherin_2"/>
    <property type="match status" value="1"/>
</dbReference>
<keyword evidence="10" id="KW-0325">Glycoprotein</keyword>
<feature type="domain" description="Cadherin" evidence="12">
    <location>
        <begin position="464"/>
        <end position="572"/>
    </location>
</feature>
<feature type="domain" description="Cadherin" evidence="12">
    <location>
        <begin position="254"/>
        <end position="358"/>
    </location>
</feature>
<reference evidence="13 14" key="1">
    <citation type="journal article" date="2011" name="Nature">
        <title>A high-resolution map of human evolutionary constraint using 29 mammals.</title>
        <authorList>
            <person name="Lindblad-Toh K."/>
            <person name="Garber M."/>
            <person name="Zuk O."/>
            <person name="Lin M.F."/>
            <person name="Parker B.J."/>
            <person name="Washietl S."/>
            <person name="Kheradpour P."/>
            <person name="Ernst J."/>
            <person name="Jordan G."/>
            <person name="Mauceli E."/>
            <person name="Ward L.D."/>
            <person name="Lowe C.B."/>
            <person name="Holloway A.K."/>
            <person name="Clamp M."/>
            <person name="Gnerre S."/>
            <person name="Alfoldi J."/>
            <person name="Beal K."/>
            <person name="Chang J."/>
            <person name="Clawson H."/>
            <person name="Cuff J."/>
            <person name="Di Palma F."/>
            <person name="Fitzgerald S."/>
            <person name="Flicek P."/>
            <person name="Guttman M."/>
            <person name="Hubisz M.J."/>
            <person name="Jaffe D.B."/>
            <person name="Jungreis I."/>
            <person name="Kent W.J."/>
            <person name="Kostka D."/>
            <person name="Lara M."/>
            <person name="Martins A.L."/>
            <person name="Massingham T."/>
            <person name="Moltke I."/>
            <person name="Raney B.J."/>
            <person name="Rasmussen M.D."/>
            <person name="Robinson J."/>
            <person name="Stark A."/>
            <person name="Vilella A.J."/>
            <person name="Wen J."/>
            <person name="Xie X."/>
            <person name="Zody M.C."/>
            <person name="Baldwin J."/>
            <person name="Bloom T."/>
            <person name="Chin C.W."/>
            <person name="Heiman D."/>
            <person name="Nicol R."/>
            <person name="Nusbaum C."/>
            <person name="Young S."/>
            <person name="Wilkinson J."/>
            <person name="Worley K.C."/>
            <person name="Kovar C.L."/>
            <person name="Muzny D.M."/>
            <person name="Gibbs R.A."/>
            <person name="Cree A."/>
            <person name="Dihn H.H."/>
            <person name="Fowler G."/>
            <person name="Jhangiani S."/>
            <person name="Joshi V."/>
            <person name="Lee S."/>
            <person name="Lewis L.R."/>
            <person name="Nazareth L.V."/>
            <person name="Okwuonu G."/>
            <person name="Santibanez J."/>
            <person name="Warren W.C."/>
            <person name="Mardis E.R."/>
            <person name="Weinstock G.M."/>
            <person name="Wilson R.K."/>
            <person name="Delehaunty K."/>
            <person name="Dooling D."/>
            <person name="Fronik C."/>
            <person name="Fulton L."/>
            <person name="Fulton B."/>
            <person name="Graves T."/>
            <person name="Minx P."/>
            <person name="Sodergren E."/>
            <person name="Birney E."/>
            <person name="Margulies E.H."/>
            <person name="Herrero J."/>
            <person name="Green E.D."/>
            <person name="Haussler D."/>
            <person name="Siepel A."/>
            <person name="Goldman N."/>
            <person name="Pollard K.S."/>
            <person name="Pedersen J.S."/>
            <person name="Lander E.S."/>
            <person name="Kellis M."/>
        </authorList>
    </citation>
    <scope>NUCLEOTIDE SEQUENCE [LARGE SCALE GENOMIC DNA]</scope>
    <source>
        <strain evidence="13 14">Thorbecke inbred</strain>
    </source>
</reference>
<keyword evidence="9" id="KW-0472">Membrane</keyword>
<sequence>VVFVKTFGYAAMELGEGSSPPIRQVLLFFVCLGGSLVCSETWSYSVAEETEIGSFIANVVKDMSPSTEDLAARRARVIFDSYKPYLRLDLQTGNLLVNERLDREALCDIIEPCVLHFQVLFENPLQFFWAELLVKDINDHAPTFLDKNILLKILEGTTSETSFPMDSAQDLDVGKNGVQNYTITPNPHFHLKLQDNDDGSKYPELILDRPLDREKEPELSLMLTALDGGSPPRSGTALIRVVVLDINDNAPEFEKPVYEVQVPENSPVDSLIIKVSASDLDAGINGELSYSFSHVSRDARKTFEIHPISGEVHLKALLDFETIQSYTINIQAIDGGSLSGKATILVRVVDVNDNPPEIAMTSLISPIPENSSPEMVVAVFSVRDPDSGDNGRMVCSIQNDLPFLLKPTFKNFYTLVTESPLDRETRAEYNITITVSDLGTPRLTTRHHVAVQVSDVNDNAPAFSQAAYTLLVRENNSPGLLIGSVSASDRDAGANAQVTYSLLPPPQQPDVAALVSVHADSGQLYALRALDYEALRAFEFGVRAADRGSPALSSEARVRVQLLDANDHAPAVLYPPANGSAACPELVPRAADAGYLVTKVVAVDGDAGQNAWLSFELLKATEPGLFGVWAHSGEVRTARPLSERDAPRQRLLVLVRDHGEPPLSASVTLHVLLVDGFSQPYLALPEAAAAAEAARPDSLTVQLVVALAAVSSLLVLSVLALVAARLCGAGAGGGGGGVGGRFPGPLLDVSGGGTLSHSYQYEVRLTGDAGTGEFKFMKPISPNFQDAFSNLEENSTFVSGLGYN</sequence>
<dbReference type="FunFam" id="2.60.40.60:FF:000002">
    <property type="entry name" value="Protocadherin alpha 2"/>
    <property type="match status" value="1"/>
</dbReference>
<dbReference type="Proteomes" id="UP000001811">
    <property type="component" value="Chromosome 3"/>
</dbReference>
<dbReference type="PROSITE" id="PS50268">
    <property type="entry name" value="CADHERIN_2"/>
    <property type="match status" value="6"/>
</dbReference>
<keyword evidence="4" id="KW-0732">Signal</keyword>
<evidence type="ECO:0000256" key="3">
    <source>
        <dbReference type="ARBA" id="ARBA00022692"/>
    </source>
</evidence>
<dbReference type="SMART" id="SM00112">
    <property type="entry name" value="CA"/>
    <property type="match status" value="5"/>
</dbReference>
<feature type="domain" description="Cadherin" evidence="12">
    <location>
        <begin position="38"/>
        <end position="144"/>
    </location>
</feature>
<dbReference type="HOGENOM" id="CLU_006480_3_0_1"/>
<evidence type="ECO:0000313" key="13">
    <source>
        <dbReference type="Ensembl" id="ENSOCUP00000009405.3"/>
    </source>
</evidence>
<name>G1T0A0_RABIT</name>
<dbReference type="PANTHER" id="PTHR24028:SF98">
    <property type="entry name" value="PROTOCADHERIN BETA-18-RELATED"/>
    <property type="match status" value="1"/>
</dbReference>
<dbReference type="CDD" id="cd11304">
    <property type="entry name" value="Cadherin_repeat"/>
    <property type="match status" value="5"/>
</dbReference>
<dbReference type="EMBL" id="AAGW02027667">
    <property type="status" value="NOT_ANNOTATED_CDS"/>
    <property type="molecule type" value="Genomic_DNA"/>
</dbReference>
<dbReference type="FunFam" id="2.60.40.60:FF:000001">
    <property type="entry name" value="Protocadherin alpha 2"/>
    <property type="match status" value="1"/>
</dbReference>
<dbReference type="Gene3D" id="2.60.40.60">
    <property type="entry name" value="Cadherins"/>
    <property type="match status" value="6"/>
</dbReference>
<dbReference type="Ensembl" id="ENSOCUT00000010929.3">
    <property type="protein sequence ID" value="ENSOCUP00000009405.3"/>
    <property type="gene ID" value="ENSOCUG00000010930.3"/>
</dbReference>
<keyword evidence="3" id="KW-0812">Transmembrane</keyword>
<dbReference type="InterPro" id="IPR002126">
    <property type="entry name" value="Cadherin-like_dom"/>
</dbReference>
<organism evidence="13 14">
    <name type="scientific">Oryctolagus cuniculus</name>
    <name type="common">Rabbit</name>
    <dbReference type="NCBI Taxonomy" id="9986"/>
    <lineage>
        <taxon>Eukaryota</taxon>
        <taxon>Metazoa</taxon>
        <taxon>Chordata</taxon>
        <taxon>Craniata</taxon>
        <taxon>Vertebrata</taxon>
        <taxon>Euteleostomi</taxon>
        <taxon>Mammalia</taxon>
        <taxon>Eutheria</taxon>
        <taxon>Euarchontoglires</taxon>
        <taxon>Glires</taxon>
        <taxon>Lagomorpha</taxon>
        <taxon>Leporidae</taxon>
        <taxon>Oryctolagus</taxon>
    </lineage>
</organism>
<dbReference type="GO" id="GO:0007156">
    <property type="term" value="P:homophilic cell adhesion via plasma membrane adhesion molecules"/>
    <property type="evidence" value="ECO:0007669"/>
    <property type="project" value="InterPro"/>
</dbReference>
<dbReference type="EMBL" id="AAGW02027666">
    <property type="status" value="NOT_ANNOTATED_CDS"/>
    <property type="molecule type" value="Genomic_DNA"/>
</dbReference>
<accession>G1T0A0</accession>
<evidence type="ECO:0000256" key="11">
    <source>
        <dbReference type="PROSITE-ProRule" id="PRU00043"/>
    </source>
</evidence>
<dbReference type="Bgee" id="ENSOCUG00000010930">
    <property type="expression patterns" value="Expressed in testis and 16 other cell types or tissues"/>
</dbReference>
<reference evidence="13" key="2">
    <citation type="submission" date="2025-08" db="UniProtKB">
        <authorList>
            <consortium name="Ensembl"/>
        </authorList>
    </citation>
    <scope>IDENTIFICATION</scope>
    <source>
        <strain evidence="13">Thorbecke</strain>
    </source>
</reference>
<keyword evidence="5" id="KW-0677">Repeat</keyword>
<dbReference type="PROSITE" id="PS00232">
    <property type="entry name" value="CADHERIN_1"/>
    <property type="match status" value="4"/>
</dbReference>
<dbReference type="GO" id="GO:0005509">
    <property type="term" value="F:calcium ion binding"/>
    <property type="evidence" value="ECO:0007669"/>
    <property type="project" value="UniProtKB-UniRule"/>
</dbReference>
<evidence type="ECO:0000256" key="4">
    <source>
        <dbReference type="ARBA" id="ARBA00022729"/>
    </source>
</evidence>
<evidence type="ECO:0000256" key="1">
    <source>
        <dbReference type="ARBA" id="ARBA00004251"/>
    </source>
</evidence>
<keyword evidence="2" id="KW-1003">Cell membrane</keyword>
<evidence type="ECO:0000256" key="2">
    <source>
        <dbReference type="ARBA" id="ARBA00022475"/>
    </source>
</evidence>
<evidence type="ECO:0000313" key="14">
    <source>
        <dbReference type="Proteomes" id="UP000001811"/>
    </source>
</evidence>
<dbReference type="FunFam" id="2.60.40.60:FF:000006">
    <property type="entry name" value="Protocadherin alpha 2"/>
    <property type="match status" value="1"/>
</dbReference>
<dbReference type="Pfam" id="PF00028">
    <property type="entry name" value="Cadherin"/>
    <property type="match status" value="5"/>
</dbReference>
<evidence type="ECO:0000256" key="5">
    <source>
        <dbReference type="ARBA" id="ARBA00022737"/>
    </source>
</evidence>
<evidence type="ECO:0000256" key="8">
    <source>
        <dbReference type="ARBA" id="ARBA00022989"/>
    </source>
</evidence>
<dbReference type="AlphaFoldDB" id="G1T0A0"/>
<evidence type="ECO:0000256" key="6">
    <source>
        <dbReference type="ARBA" id="ARBA00022837"/>
    </source>
</evidence>
<feature type="domain" description="Cadherin" evidence="12">
    <location>
        <begin position="145"/>
        <end position="253"/>
    </location>
</feature>
<protein>
    <recommendedName>
        <fullName evidence="12">Cadherin domain-containing protein</fullName>
    </recommendedName>
</protein>
<feature type="domain" description="Cadherin" evidence="12">
    <location>
        <begin position="359"/>
        <end position="463"/>
    </location>
</feature>
<keyword evidence="6 11" id="KW-0106">Calcium</keyword>
<dbReference type="InterPro" id="IPR020894">
    <property type="entry name" value="Cadherin_CS"/>
</dbReference>
<dbReference type="InterPro" id="IPR013164">
    <property type="entry name" value="Cadherin_N"/>
</dbReference>
<dbReference type="Pfam" id="PF16492">
    <property type="entry name" value="Cadherin_C_2"/>
    <property type="match status" value="1"/>
</dbReference>
<proteinExistence type="predicted"/>
<dbReference type="FunFam" id="2.60.40.60:FF:000309">
    <property type="entry name" value="Protocadherin beta-8"/>
    <property type="match status" value="1"/>
</dbReference>
<keyword evidence="14" id="KW-1185">Reference proteome</keyword>
<evidence type="ECO:0000256" key="7">
    <source>
        <dbReference type="ARBA" id="ARBA00022889"/>
    </source>
</evidence>
<dbReference type="GO" id="GO:0005886">
    <property type="term" value="C:plasma membrane"/>
    <property type="evidence" value="ECO:0007669"/>
    <property type="project" value="UniProtKB-SubCell"/>
</dbReference>
<evidence type="ECO:0000256" key="10">
    <source>
        <dbReference type="ARBA" id="ARBA00023180"/>
    </source>
</evidence>
<dbReference type="PaxDb" id="9986-ENSOCUP00000009405"/>
<comment type="subcellular location">
    <subcellularLocation>
        <location evidence="1">Cell membrane</location>
        <topology evidence="1">Single-pass type I membrane protein</topology>
    </subcellularLocation>
</comment>
<dbReference type="InterPro" id="IPR015919">
    <property type="entry name" value="Cadherin-like_sf"/>
</dbReference>
<dbReference type="FunFam" id="2.60.40.60:FF:000018">
    <property type="entry name" value="Protocadherin gamma c3"/>
    <property type="match status" value="1"/>
</dbReference>
<evidence type="ECO:0000256" key="9">
    <source>
        <dbReference type="ARBA" id="ARBA00023136"/>
    </source>
</evidence>
<evidence type="ECO:0000259" key="12">
    <source>
        <dbReference type="PROSITE" id="PS50268"/>
    </source>
</evidence>
<feature type="domain" description="Cadherin" evidence="12">
    <location>
        <begin position="587"/>
        <end position="682"/>
    </location>
</feature>
<dbReference type="InterPro" id="IPR050174">
    <property type="entry name" value="Protocadherin/Cadherin-CA"/>
</dbReference>
<keyword evidence="7" id="KW-0130">Cell adhesion</keyword>
<dbReference type="PANTHER" id="PTHR24028">
    <property type="entry name" value="CADHERIN-87A"/>
    <property type="match status" value="1"/>
</dbReference>
<dbReference type="GeneTree" id="ENSGT00940000163508"/>
<keyword evidence="8" id="KW-1133">Transmembrane helix</keyword>